<dbReference type="RefSeq" id="WP_021008029.1">
    <property type="nucleotide sequence ID" value="NC_022247.1"/>
</dbReference>
<dbReference type="HOGENOM" id="CLU_1593849_0_0_4"/>
<dbReference type="OrthoDB" id="8847912at2"/>
<accession>T1XDJ9</accession>
<evidence type="ECO:0000313" key="2">
    <source>
        <dbReference type="Proteomes" id="UP000016223"/>
    </source>
</evidence>
<dbReference type="EMBL" id="CP003911">
    <property type="protein sequence ID" value="AGU50561.1"/>
    <property type="molecule type" value="Genomic_DNA"/>
</dbReference>
<protein>
    <submittedName>
        <fullName evidence="1">Uncharacterized protein</fullName>
    </submittedName>
</protein>
<dbReference type="Proteomes" id="UP000016223">
    <property type="component" value="Chromosome 1"/>
</dbReference>
<organism evidence="1 2">
    <name type="scientific">Variovorax paradoxus B4</name>
    <dbReference type="NCBI Taxonomy" id="1246301"/>
    <lineage>
        <taxon>Bacteria</taxon>
        <taxon>Pseudomonadati</taxon>
        <taxon>Pseudomonadota</taxon>
        <taxon>Betaproteobacteria</taxon>
        <taxon>Burkholderiales</taxon>
        <taxon>Comamonadaceae</taxon>
        <taxon>Variovorax</taxon>
    </lineage>
</organism>
<evidence type="ECO:0000313" key="1">
    <source>
        <dbReference type="EMBL" id="AGU50561.1"/>
    </source>
</evidence>
<proteinExistence type="predicted"/>
<dbReference type="AlphaFoldDB" id="T1XDJ9"/>
<name>T1XDJ9_VARPD</name>
<gene>
    <name evidence="1" type="ORF">VAPA_1c34770</name>
</gene>
<dbReference type="PATRIC" id="fig|1246301.3.peg.3514"/>
<sequence length="170" mass="18351">MNAGSAHAWRTVAHFAVDPLPADWRDQLAHRLGRRPRRVGLWTELAMFGARQCLDAAGEAALPAGARLRVSSLRGAWGATHAGLAQLDAGMLMPFTFMQGQPALMLAEVGRCLEWQGDASFALCRDPQQLLQLSKLGAGSAGSAGLLVGVVEEERNGEKPRSEWWRLVPA</sequence>
<reference evidence="1 2" key="1">
    <citation type="submission" date="2012-10" db="EMBL/GenBank/DDBJ databases">
        <title>Genome sequence of Variovorax paradoxus B4.</title>
        <authorList>
            <person name="Schuldes J."/>
            <person name="Brandt U."/>
            <person name="Hiessl S."/>
            <person name="Wuebbeler J.H."/>
            <person name="Thuermer A."/>
            <person name="Steinbuechel A."/>
            <person name="Daniel R."/>
        </authorList>
    </citation>
    <scope>NUCLEOTIDE SEQUENCE [LARGE SCALE GENOMIC DNA]</scope>
    <source>
        <strain evidence="1 2">B4</strain>
    </source>
</reference>
<dbReference type="KEGG" id="vpd:VAPA_1c34770"/>